<evidence type="ECO:0000313" key="2">
    <source>
        <dbReference type="Proteomes" id="UP000003781"/>
    </source>
</evidence>
<dbReference type="AlphaFoldDB" id="A3IJ70"/>
<organism evidence="1 2">
    <name type="scientific">Crocosphaera chwakensis CCY0110</name>
    <dbReference type="NCBI Taxonomy" id="391612"/>
    <lineage>
        <taxon>Bacteria</taxon>
        <taxon>Bacillati</taxon>
        <taxon>Cyanobacteriota</taxon>
        <taxon>Cyanophyceae</taxon>
        <taxon>Oscillatoriophycideae</taxon>
        <taxon>Chroococcales</taxon>
        <taxon>Aphanothecaceae</taxon>
        <taxon>Crocosphaera</taxon>
        <taxon>Crocosphaera chwakensis</taxon>
    </lineage>
</organism>
<sequence length="24" mass="2789">MFRIIVNNFNIICRFTHSNGASFS</sequence>
<name>A3IJ70_9CHRO</name>
<accession>A3IJ70</accession>
<keyword evidence="2" id="KW-1185">Reference proteome</keyword>
<gene>
    <name evidence="1" type="ORF">CY0110_18692</name>
</gene>
<dbReference type="EMBL" id="AAXW01000002">
    <property type="protein sequence ID" value="EAZ93852.1"/>
    <property type="molecule type" value="Genomic_DNA"/>
</dbReference>
<dbReference type="Proteomes" id="UP000003781">
    <property type="component" value="Unassembled WGS sequence"/>
</dbReference>
<protein>
    <submittedName>
        <fullName evidence="1">Uncharacterized protein</fullName>
    </submittedName>
</protein>
<reference evidence="1 2" key="1">
    <citation type="submission" date="2007-03" db="EMBL/GenBank/DDBJ databases">
        <authorList>
            <person name="Stal L."/>
            <person name="Ferriera S."/>
            <person name="Johnson J."/>
            <person name="Kravitz S."/>
            <person name="Beeson K."/>
            <person name="Sutton G."/>
            <person name="Rogers Y.-H."/>
            <person name="Friedman R."/>
            <person name="Frazier M."/>
            <person name="Venter J.C."/>
        </authorList>
    </citation>
    <scope>NUCLEOTIDE SEQUENCE [LARGE SCALE GENOMIC DNA]</scope>
    <source>
        <strain evidence="1 2">CCY0110</strain>
    </source>
</reference>
<comment type="caution">
    <text evidence="1">The sequence shown here is derived from an EMBL/GenBank/DDBJ whole genome shotgun (WGS) entry which is preliminary data.</text>
</comment>
<evidence type="ECO:0000313" key="1">
    <source>
        <dbReference type="EMBL" id="EAZ93852.1"/>
    </source>
</evidence>
<proteinExistence type="predicted"/>